<protein>
    <submittedName>
        <fullName evidence="6">Aldehyde-activating protein</fullName>
    </submittedName>
</protein>
<evidence type="ECO:0000313" key="6">
    <source>
        <dbReference type="EMBL" id="GLS06210.1"/>
    </source>
</evidence>
<evidence type="ECO:0000313" key="7">
    <source>
        <dbReference type="Proteomes" id="UP001156836"/>
    </source>
</evidence>
<dbReference type="PANTHER" id="PTHR33337">
    <property type="entry name" value="GFA DOMAIN-CONTAINING PROTEIN"/>
    <property type="match status" value="1"/>
</dbReference>
<evidence type="ECO:0000256" key="2">
    <source>
        <dbReference type="ARBA" id="ARBA00022723"/>
    </source>
</evidence>
<keyword evidence="4" id="KW-0456">Lyase</keyword>
<evidence type="ECO:0000259" key="5">
    <source>
        <dbReference type="PROSITE" id="PS51891"/>
    </source>
</evidence>
<keyword evidence="7" id="KW-1185">Reference proteome</keyword>
<dbReference type="EMBL" id="BSOZ01000105">
    <property type="protein sequence ID" value="GLS06210.1"/>
    <property type="molecule type" value="Genomic_DNA"/>
</dbReference>
<dbReference type="InterPro" id="IPR011057">
    <property type="entry name" value="Mss4-like_sf"/>
</dbReference>
<evidence type="ECO:0000256" key="4">
    <source>
        <dbReference type="ARBA" id="ARBA00023239"/>
    </source>
</evidence>
<keyword evidence="3" id="KW-0862">Zinc</keyword>
<comment type="similarity">
    <text evidence="1">Belongs to the Gfa family.</text>
</comment>
<dbReference type="Proteomes" id="UP001156836">
    <property type="component" value="Unassembled WGS sequence"/>
</dbReference>
<dbReference type="SUPFAM" id="SSF51316">
    <property type="entry name" value="Mss4-like"/>
    <property type="match status" value="1"/>
</dbReference>
<evidence type="ECO:0000256" key="1">
    <source>
        <dbReference type="ARBA" id="ARBA00005495"/>
    </source>
</evidence>
<feature type="domain" description="CENP-V/GFA" evidence="5">
    <location>
        <begin position="2"/>
        <end position="116"/>
    </location>
</feature>
<reference evidence="7" key="1">
    <citation type="journal article" date="2019" name="Int. J. Syst. Evol. Microbiol.">
        <title>The Global Catalogue of Microorganisms (GCM) 10K type strain sequencing project: providing services to taxonomists for standard genome sequencing and annotation.</title>
        <authorList>
            <consortium name="The Broad Institute Genomics Platform"/>
            <consortium name="The Broad Institute Genome Sequencing Center for Infectious Disease"/>
            <person name="Wu L."/>
            <person name="Ma J."/>
        </authorList>
    </citation>
    <scope>NUCLEOTIDE SEQUENCE [LARGE SCALE GENOMIC DNA]</scope>
    <source>
        <strain evidence="7">NBRC 104970</strain>
    </source>
</reference>
<dbReference type="PANTHER" id="PTHR33337:SF40">
    <property type="entry name" value="CENP-V_GFA DOMAIN-CONTAINING PROTEIN-RELATED"/>
    <property type="match status" value="1"/>
</dbReference>
<sequence length="129" mass="14249">MLQGQCLCGTVRYQVADRFAYALNCHCSQCRRATGAACKPFAGIEREHLHLMAGADRLMRYGDDGAHDIRCGQCGSLLYSVVRDGAFVHVTLGTLLDTPSISPSAHIFVGSKAPWHEITDDLPQHWEFE</sequence>
<dbReference type="Gene3D" id="3.90.1590.10">
    <property type="entry name" value="glutathione-dependent formaldehyde- activating enzyme (gfa)"/>
    <property type="match status" value="1"/>
</dbReference>
<dbReference type="RefSeq" id="WP_018747296.1">
    <property type="nucleotide sequence ID" value="NZ_BSOZ01000105.1"/>
</dbReference>
<comment type="caution">
    <text evidence="6">The sequence shown here is derived from an EMBL/GenBank/DDBJ whole genome shotgun (WGS) entry which is preliminary data.</text>
</comment>
<gene>
    <name evidence="6" type="ORF">GCM10007860_33800</name>
</gene>
<dbReference type="Pfam" id="PF04828">
    <property type="entry name" value="GFA"/>
    <property type="match status" value="1"/>
</dbReference>
<name>A0ABQ6BW54_9NEIS</name>
<proteinExistence type="inferred from homology"/>
<keyword evidence="2" id="KW-0479">Metal-binding</keyword>
<dbReference type="InterPro" id="IPR006913">
    <property type="entry name" value="CENP-V/GFA"/>
</dbReference>
<accession>A0ABQ6BW54</accession>
<dbReference type="PROSITE" id="PS51891">
    <property type="entry name" value="CENP_V_GFA"/>
    <property type="match status" value="1"/>
</dbReference>
<organism evidence="6 7">
    <name type="scientific">Chitiniphilus shinanonensis</name>
    <dbReference type="NCBI Taxonomy" id="553088"/>
    <lineage>
        <taxon>Bacteria</taxon>
        <taxon>Pseudomonadati</taxon>
        <taxon>Pseudomonadota</taxon>
        <taxon>Betaproteobacteria</taxon>
        <taxon>Neisseriales</taxon>
        <taxon>Chitinibacteraceae</taxon>
        <taxon>Chitiniphilus</taxon>
    </lineage>
</organism>
<evidence type="ECO:0000256" key="3">
    <source>
        <dbReference type="ARBA" id="ARBA00022833"/>
    </source>
</evidence>